<dbReference type="GO" id="GO:0003677">
    <property type="term" value="F:DNA binding"/>
    <property type="evidence" value="ECO:0007669"/>
    <property type="project" value="UniProtKB-KW"/>
</dbReference>
<sequence length="270" mass="29226">MLTMTLALSSRPEVAVRPPSMVERMTLIMDCFEGPKTRLLLEEVSRRTGLPRSTAHRILDQLVRLQWVEHTRSGYHLGRRVRTWGARESGHSDLRAAAAPWLHELAVMTDLVVHLGTLDETYVEYLDKVGGRRAAAVASRVGGRAPAHCTALGKAMLAWLPPEEIDELYADGVPAATGASVDGLPALHRELGRIRRDRGLAVERGECVEGIACVGVAIRGPEGPVGAISLVAGHASPLERIAPLVYDMAQRITLDLFGESALRTARVGTA</sequence>
<dbReference type="InterPro" id="IPR014757">
    <property type="entry name" value="Tscrpt_reg_IclR_C"/>
</dbReference>
<organism evidence="6 7">
    <name type="scientific">Streptomyces scabiei (strain 87.22)</name>
    <dbReference type="NCBI Taxonomy" id="680198"/>
    <lineage>
        <taxon>Bacteria</taxon>
        <taxon>Bacillati</taxon>
        <taxon>Actinomycetota</taxon>
        <taxon>Actinomycetes</taxon>
        <taxon>Kitasatosporales</taxon>
        <taxon>Streptomycetaceae</taxon>
        <taxon>Streptomyces</taxon>
    </lineage>
</organism>
<keyword evidence="2" id="KW-0238">DNA-binding</keyword>
<dbReference type="KEGG" id="scb:SCAB_77181"/>
<dbReference type="SUPFAM" id="SSF55781">
    <property type="entry name" value="GAF domain-like"/>
    <property type="match status" value="1"/>
</dbReference>
<evidence type="ECO:0000256" key="1">
    <source>
        <dbReference type="ARBA" id="ARBA00023015"/>
    </source>
</evidence>
<dbReference type="PANTHER" id="PTHR30136:SF24">
    <property type="entry name" value="HTH-TYPE TRANSCRIPTIONAL REPRESSOR ALLR"/>
    <property type="match status" value="1"/>
</dbReference>
<dbReference type="STRING" id="680198.SCAB_77181"/>
<dbReference type="eggNOG" id="COG1414">
    <property type="taxonomic scope" value="Bacteria"/>
</dbReference>
<protein>
    <submittedName>
        <fullName evidence="6">Putative IclR-family transcriptional regulator</fullName>
    </submittedName>
</protein>
<dbReference type="Pfam" id="PF01614">
    <property type="entry name" value="IclR_C"/>
    <property type="match status" value="1"/>
</dbReference>
<reference evidence="6 7" key="1">
    <citation type="journal article" date="2010" name="Mol. Plant Microbe Interact.">
        <title>Streptomyces scabies 87-22 contains a coronafacic acid-like biosynthetic cluster that contributes to plant-microbe interactions.</title>
        <authorList>
            <person name="Bignell D.R."/>
            <person name="Seipke R.F."/>
            <person name="Huguet-Tapia J.C."/>
            <person name="Chambers A.H."/>
            <person name="Parry R.J."/>
            <person name="Loria R."/>
        </authorList>
    </citation>
    <scope>NUCLEOTIDE SEQUENCE [LARGE SCALE GENOMIC DNA]</scope>
    <source>
        <strain evidence="6 7">87.22</strain>
    </source>
</reference>
<name>C9ZAZ6_STRSW</name>
<dbReference type="InterPro" id="IPR036388">
    <property type="entry name" value="WH-like_DNA-bd_sf"/>
</dbReference>
<evidence type="ECO:0000259" key="4">
    <source>
        <dbReference type="PROSITE" id="PS51077"/>
    </source>
</evidence>
<keyword evidence="7" id="KW-1185">Reference proteome</keyword>
<dbReference type="PANTHER" id="PTHR30136">
    <property type="entry name" value="HELIX-TURN-HELIX TRANSCRIPTIONAL REGULATOR, ICLR FAMILY"/>
    <property type="match status" value="1"/>
</dbReference>
<proteinExistence type="predicted"/>
<dbReference type="InterPro" id="IPR029016">
    <property type="entry name" value="GAF-like_dom_sf"/>
</dbReference>
<feature type="domain" description="IclR-ED" evidence="5">
    <location>
        <begin position="80"/>
        <end position="258"/>
    </location>
</feature>
<dbReference type="Gene3D" id="1.10.10.10">
    <property type="entry name" value="Winged helix-like DNA-binding domain superfamily/Winged helix DNA-binding domain"/>
    <property type="match status" value="1"/>
</dbReference>
<feature type="domain" description="HTH iclR-type" evidence="4">
    <location>
        <begin position="19"/>
        <end position="79"/>
    </location>
</feature>
<evidence type="ECO:0000313" key="6">
    <source>
        <dbReference type="EMBL" id="CBG74687.1"/>
    </source>
</evidence>
<dbReference type="SMART" id="SM00346">
    <property type="entry name" value="HTH_ICLR"/>
    <property type="match status" value="1"/>
</dbReference>
<dbReference type="Proteomes" id="UP000001444">
    <property type="component" value="Chromosome"/>
</dbReference>
<keyword evidence="1" id="KW-0805">Transcription regulation</keyword>
<dbReference type="GO" id="GO:0045892">
    <property type="term" value="P:negative regulation of DNA-templated transcription"/>
    <property type="evidence" value="ECO:0007669"/>
    <property type="project" value="TreeGrafter"/>
</dbReference>
<evidence type="ECO:0000313" key="7">
    <source>
        <dbReference type="Proteomes" id="UP000001444"/>
    </source>
</evidence>
<dbReference type="PROSITE" id="PS51077">
    <property type="entry name" value="HTH_ICLR"/>
    <property type="match status" value="1"/>
</dbReference>
<dbReference type="Gene3D" id="3.30.450.40">
    <property type="match status" value="1"/>
</dbReference>
<dbReference type="EMBL" id="FN554889">
    <property type="protein sequence ID" value="CBG74687.1"/>
    <property type="molecule type" value="Genomic_DNA"/>
</dbReference>
<accession>C9ZAZ6</accession>
<dbReference type="PROSITE" id="PS51078">
    <property type="entry name" value="ICLR_ED"/>
    <property type="match status" value="1"/>
</dbReference>
<dbReference type="Pfam" id="PF09339">
    <property type="entry name" value="HTH_IclR"/>
    <property type="match status" value="1"/>
</dbReference>
<dbReference type="InterPro" id="IPR050707">
    <property type="entry name" value="HTH_MetabolicPath_Reg"/>
</dbReference>
<dbReference type="AlphaFoldDB" id="C9ZAZ6"/>
<gene>
    <name evidence="6" type="ordered locus">SCAB_77181</name>
</gene>
<evidence type="ECO:0000259" key="5">
    <source>
        <dbReference type="PROSITE" id="PS51078"/>
    </source>
</evidence>
<evidence type="ECO:0000256" key="2">
    <source>
        <dbReference type="ARBA" id="ARBA00023125"/>
    </source>
</evidence>
<evidence type="ECO:0000256" key="3">
    <source>
        <dbReference type="ARBA" id="ARBA00023163"/>
    </source>
</evidence>
<dbReference type="GO" id="GO:0003700">
    <property type="term" value="F:DNA-binding transcription factor activity"/>
    <property type="evidence" value="ECO:0007669"/>
    <property type="project" value="TreeGrafter"/>
</dbReference>
<dbReference type="InterPro" id="IPR005471">
    <property type="entry name" value="Tscrpt_reg_IclR_N"/>
</dbReference>
<dbReference type="HOGENOM" id="CLU_062618_7_2_11"/>
<keyword evidence="3" id="KW-0804">Transcription</keyword>
<dbReference type="InterPro" id="IPR036390">
    <property type="entry name" value="WH_DNA-bd_sf"/>
</dbReference>
<dbReference type="SUPFAM" id="SSF46785">
    <property type="entry name" value="Winged helix' DNA-binding domain"/>
    <property type="match status" value="1"/>
</dbReference>